<keyword evidence="1" id="KW-0812">Transmembrane</keyword>
<dbReference type="Proteomes" id="UP000036681">
    <property type="component" value="Unplaced"/>
</dbReference>
<accession>A0A0M3HNS5</accession>
<reference evidence="3" key="1">
    <citation type="submission" date="2017-02" db="UniProtKB">
        <authorList>
            <consortium name="WormBaseParasite"/>
        </authorList>
    </citation>
    <scope>IDENTIFICATION</scope>
</reference>
<name>A0A0M3HNS5_ASCLU</name>
<evidence type="ECO:0000313" key="2">
    <source>
        <dbReference type="Proteomes" id="UP000036681"/>
    </source>
</evidence>
<organism evidence="2 3">
    <name type="scientific">Ascaris lumbricoides</name>
    <name type="common">Giant roundworm</name>
    <dbReference type="NCBI Taxonomy" id="6252"/>
    <lineage>
        <taxon>Eukaryota</taxon>
        <taxon>Metazoa</taxon>
        <taxon>Ecdysozoa</taxon>
        <taxon>Nematoda</taxon>
        <taxon>Chromadorea</taxon>
        <taxon>Rhabditida</taxon>
        <taxon>Spirurina</taxon>
        <taxon>Ascaridomorpha</taxon>
        <taxon>Ascaridoidea</taxon>
        <taxon>Ascarididae</taxon>
        <taxon>Ascaris</taxon>
    </lineage>
</organism>
<dbReference type="AlphaFoldDB" id="A0A0M3HNS5"/>
<proteinExistence type="predicted"/>
<keyword evidence="1" id="KW-0472">Membrane</keyword>
<keyword evidence="1" id="KW-1133">Transmembrane helix</keyword>
<feature type="transmembrane region" description="Helical" evidence="1">
    <location>
        <begin position="30"/>
        <end position="48"/>
    </location>
</feature>
<dbReference type="WBParaSite" id="ALUE_0000340201-mRNA-1">
    <property type="protein sequence ID" value="ALUE_0000340201-mRNA-1"/>
    <property type="gene ID" value="ALUE_0000340201"/>
</dbReference>
<sequence>MGQLLQPGQTSTVVLHLSNDVLERTVRRKYLRVVVFVELFVGFIYLSLTAGHWCCAFCEPLIDVMSGLANSCIVSVEDGDYPLKMQPVDYLVCILFINGQQTINTIRILRTVARLQPCAPYRFRLFGVSSM</sequence>
<protein>
    <submittedName>
        <fullName evidence="3">Ion_trans domain-containing protein</fullName>
    </submittedName>
</protein>
<keyword evidence="2" id="KW-1185">Reference proteome</keyword>
<evidence type="ECO:0000256" key="1">
    <source>
        <dbReference type="SAM" id="Phobius"/>
    </source>
</evidence>
<evidence type="ECO:0000313" key="3">
    <source>
        <dbReference type="WBParaSite" id="ALUE_0000340201-mRNA-1"/>
    </source>
</evidence>